<dbReference type="OrthoDB" id="7033188at2"/>
<dbReference type="Proteomes" id="UP000297391">
    <property type="component" value="Unassembled WGS sequence"/>
</dbReference>
<comment type="caution">
    <text evidence="2">The sequence shown here is derived from an EMBL/GenBank/DDBJ whole genome shotgun (WGS) entry which is preliminary data.</text>
</comment>
<feature type="region of interest" description="Disordered" evidence="1">
    <location>
        <begin position="1"/>
        <end position="26"/>
    </location>
</feature>
<evidence type="ECO:0000256" key="1">
    <source>
        <dbReference type="SAM" id="MobiDB-lite"/>
    </source>
</evidence>
<gene>
    <name evidence="2" type="ORF">DYL59_10675</name>
</gene>
<sequence>MGAGLLANTQRQPPNLSAGTPHSRASLLPQGTAVFSKLGKALKDMLIAQFGFIVPDGKIIDVPPGMNSTPYGARNADLVPADQTLRPARSGRR</sequence>
<protein>
    <submittedName>
        <fullName evidence="2">Uncharacterized protein</fullName>
    </submittedName>
</protein>
<proteinExistence type="predicted"/>
<feature type="compositionally biased region" description="Polar residues" evidence="1">
    <location>
        <begin position="7"/>
        <end position="20"/>
    </location>
</feature>
<accession>A0A4Z0AUL3</accession>
<dbReference type="AlphaFoldDB" id="A0A4Z0AUL3"/>
<keyword evidence="3" id="KW-1185">Reference proteome</keyword>
<evidence type="ECO:0000313" key="3">
    <source>
        <dbReference type="Proteomes" id="UP000297391"/>
    </source>
</evidence>
<evidence type="ECO:0000313" key="2">
    <source>
        <dbReference type="EMBL" id="TFY89794.1"/>
    </source>
</evidence>
<reference evidence="2 3" key="1">
    <citation type="journal article" date="2019" name="Syst. Appl. Microbiol.">
        <title>New species of pathogenic Pseudomonas isolated from citrus in Tunisia: Proposal of Pseudomonas kairouanensis sp. nov. and Pseudomonas nabeulensis sp. nov.</title>
        <authorList>
            <person name="Oueslati M."/>
            <person name="Mulet M."/>
            <person name="Gomila M."/>
            <person name="Berge O."/>
            <person name="Hajlaoui M.R."/>
            <person name="Lalucat J."/>
            <person name="Sadfi-Zouaoui N."/>
            <person name="Garcia-Valdes E."/>
        </authorList>
    </citation>
    <scope>NUCLEOTIDE SEQUENCE [LARGE SCALE GENOMIC DNA]</scope>
    <source>
        <strain evidence="2 3">KC12</strain>
    </source>
</reference>
<organism evidence="2 3">
    <name type="scientific">Pseudomonas kairouanensis</name>
    <dbReference type="NCBI Taxonomy" id="2293832"/>
    <lineage>
        <taxon>Bacteria</taxon>
        <taxon>Pseudomonadati</taxon>
        <taxon>Pseudomonadota</taxon>
        <taxon>Gammaproteobacteria</taxon>
        <taxon>Pseudomonadales</taxon>
        <taxon>Pseudomonadaceae</taxon>
        <taxon>Pseudomonas</taxon>
    </lineage>
</organism>
<name>A0A4Z0AUL3_9PSED</name>
<dbReference type="EMBL" id="QUZU01000010">
    <property type="protein sequence ID" value="TFY89794.1"/>
    <property type="molecule type" value="Genomic_DNA"/>
</dbReference>